<evidence type="ECO:0000313" key="3">
    <source>
        <dbReference type="Proteomes" id="UP001195903"/>
    </source>
</evidence>
<evidence type="ECO:0000313" key="2">
    <source>
        <dbReference type="EMBL" id="MBT1445623.1"/>
    </source>
</evidence>
<sequence length="691" mass="74826">MKRTALILAMLCTLPGCKNDNDTPEAELIFVNGYVYTSDKQKSIASSVAIKDGEILYVGSDDEARRYSGDTTRVVDLAGKMMLPGLHDVHIHPTGIVDVDMCDLGMEPRDLDALVAALEQCKQTYQYDDEELILALSWNSYEGNDATDTYPSLVAALDAVSDKQPVYLQGPDGHSGAANSYALARVKNAAGEVVGINKTTLAGEFKAYAPFVGVDADGNPNGNLTESALHLAGVPDFLYPLRTNPQELPKIAEKLNKYGITSVQDAWSGKEQLALYKTLADNGDMTFRLTTAQAFDITDFAHNNRIDYSGLIANLKATEASLDAYPYIKADSVKIMVDGVQEGNLFENPPTLPTSVMLTPFKQPLLDWDQLEQGELNLKGYVNTASEECVAVRANPNNFSSDEAKASFHSQHGFYPLQCAEERGELLGADRNSFSIKAQGVSTGDFLVRFVTELDKAGLTVHMHAVGDGATHAAIDAIETAKVANPASTLPHAIAHMQLVHPDDQQRLGKLGIYLAFTYGWAIPGYDYDLSVIPFVDKLDSLAAESLYQPDNYYMQAVYPTKSAKDAGAVLVAGSDAPVDTREPVPFVHMATGISRSDFVGDELITLNADQQLTIHDMLAAYTINGARALNQDALVGSIEVGKRADLIVIDRNVVKLAESDDPMAVYDIAETQVLTTLFDGKVVYNAAKAQ</sequence>
<dbReference type="Gene3D" id="2.30.40.10">
    <property type="entry name" value="Urease, subunit C, domain 1"/>
    <property type="match status" value="1"/>
</dbReference>
<proteinExistence type="predicted"/>
<dbReference type="InterPro" id="IPR013108">
    <property type="entry name" value="Amidohydro_3"/>
</dbReference>
<dbReference type="InterPro" id="IPR011059">
    <property type="entry name" value="Metal-dep_hydrolase_composite"/>
</dbReference>
<name>A0ABS5V594_9GAMM</name>
<dbReference type="SUPFAM" id="SSF51338">
    <property type="entry name" value="Composite domain of metallo-dependent hydrolases"/>
    <property type="match status" value="1"/>
</dbReference>
<dbReference type="Gene3D" id="3.10.310.70">
    <property type="match status" value="1"/>
</dbReference>
<dbReference type="PANTHER" id="PTHR22642:SF2">
    <property type="entry name" value="PROTEIN LONG AFTER FAR-RED 3"/>
    <property type="match status" value="1"/>
</dbReference>
<organism evidence="2 3">
    <name type="scientific">Shewanella jiangmenensis</name>
    <dbReference type="NCBI Taxonomy" id="2837387"/>
    <lineage>
        <taxon>Bacteria</taxon>
        <taxon>Pseudomonadati</taxon>
        <taxon>Pseudomonadota</taxon>
        <taxon>Gammaproteobacteria</taxon>
        <taxon>Alteromonadales</taxon>
        <taxon>Shewanellaceae</taxon>
        <taxon>Shewanella</taxon>
    </lineage>
</organism>
<feature type="domain" description="Amidohydrolase 3" evidence="1">
    <location>
        <begin position="443"/>
        <end position="685"/>
    </location>
</feature>
<feature type="domain" description="Amidohydrolase 3" evidence="1">
    <location>
        <begin position="73"/>
        <end position="348"/>
    </location>
</feature>
<evidence type="ECO:0000259" key="1">
    <source>
        <dbReference type="Pfam" id="PF07969"/>
    </source>
</evidence>
<comment type="caution">
    <text evidence="2">The sequence shown here is derived from an EMBL/GenBank/DDBJ whole genome shotgun (WGS) entry which is preliminary data.</text>
</comment>
<gene>
    <name evidence="2" type="ORF">KJI95_13960</name>
</gene>
<dbReference type="InterPro" id="IPR032466">
    <property type="entry name" value="Metal_Hydrolase"/>
</dbReference>
<dbReference type="Pfam" id="PF07969">
    <property type="entry name" value="Amidohydro_3"/>
    <property type="match status" value="2"/>
</dbReference>
<dbReference type="SUPFAM" id="SSF51556">
    <property type="entry name" value="Metallo-dependent hydrolases"/>
    <property type="match status" value="1"/>
</dbReference>
<dbReference type="PANTHER" id="PTHR22642">
    <property type="entry name" value="IMIDAZOLONEPROPIONASE"/>
    <property type="match status" value="1"/>
</dbReference>
<protein>
    <submittedName>
        <fullName evidence="2">Amidohydrolase family protein</fullName>
    </submittedName>
</protein>
<dbReference type="RefSeq" id="WP_214507814.1">
    <property type="nucleotide sequence ID" value="NZ_JAHEPS010000005.1"/>
</dbReference>
<dbReference type="Proteomes" id="UP001195903">
    <property type="component" value="Unassembled WGS sequence"/>
</dbReference>
<dbReference type="EMBL" id="JAHEPS010000005">
    <property type="protein sequence ID" value="MBT1445623.1"/>
    <property type="molecule type" value="Genomic_DNA"/>
</dbReference>
<dbReference type="Gene3D" id="3.20.20.140">
    <property type="entry name" value="Metal-dependent hydrolases"/>
    <property type="match status" value="2"/>
</dbReference>
<reference evidence="2 3" key="1">
    <citation type="submission" date="2021-05" db="EMBL/GenBank/DDBJ databases">
        <title>Shewanella sp. JM162201.</title>
        <authorList>
            <person name="Xu S."/>
            <person name="Li A."/>
        </authorList>
    </citation>
    <scope>NUCLEOTIDE SEQUENCE [LARGE SCALE GENOMIC DNA]</scope>
    <source>
        <strain evidence="2 3">JM162201</strain>
    </source>
</reference>
<accession>A0ABS5V594</accession>
<keyword evidence="3" id="KW-1185">Reference proteome</keyword>